<keyword evidence="2" id="KW-1185">Reference proteome</keyword>
<evidence type="ECO:0000313" key="1">
    <source>
        <dbReference type="EMBL" id="KAJ1094320.1"/>
    </source>
</evidence>
<protein>
    <submittedName>
        <fullName evidence="1">Uncharacterized protein</fullName>
    </submittedName>
</protein>
<organism evidence="1 2">
    <name type="scientific">Pleurodeles waltl</name>
    <name type="common">Iberian ribbed newt</name>
    <dbReference type="NCBI Taxonomy" id="8319"/>
    <lineage>
        <taxon>Eukaryota</taxon>
        <taxon>Metazoa</taxon>
        <taxon>Chordata</taxon>
        <taxon>Craniata</taxon>
        <taxon>Vertebrata</taxon>
        <taxon>Euteleostomi</taxon>
        <taxon>Amphibia</taxon>
        <taxon>Batrachia</taxon>
        <taxon>Caudata</taxon>
        <taxon>Salamandroidea</taxon>
        <taxon>Salamandridae</taxon>
        <taxon>Pleurodelinae</taxon>
        <taxon>Pleurodeles</taxon>
    </lineage>
</organism>
<gene>
    <name evidence="1" type="ORF">NDU88_007398</name>
</gene>
<reference evidence="1" key="1">
    <citation type="journal article" date="2022" name="bioRxiv">
        <title>Sequencing and chromosome-scale assembly of the giantPleurodeles waltlgenome.</title>
        <authorList>
            <person name="Brown T."/>
            <person name="Elewa A."/>
            <person name="Iarovenko S."/>
            <person name="Subramanian E."/>
            <person name="Araus A.J."/>
            <person name="Petzold A."/>
            <person name="Susuki M."/>
            <person name="Suzuki K.-i.T."/>
            <person name="Hayashi T."/>
            <person name="Toyoda A."/>
            <person name="Oliveira C."/>
            <person name="Osipova E."/>
            <person name="Leigh N.D."/>
            <person name="Simon A."/>
            <person name="Yun M.H."/>
        </authorList>
    </citation>
    <scope>NUCLEOTIDE SEQUENCE</scope>
    <source>
        <strain evidence="1">20211129_DDA</strain>
        <tissue evidence="1">Liver</tissue>
    </source>
</reference>
<name>A0AAV7LRY7_PLEWA</name>
<proteinExistence type="predicted"/>
<dbReference type="EMBL" id="JANPWB010000015">
    <property type="protein sequence ID" value="KAJ1094320.1"/>
    <property type="molecule type" value="Genomic_DNA"/>
</dbReference>
<dbReference type="Proteomes" id="UP001066276">
    <property type="component" value="Chromosome 11"/>
</dbReference>
<sequence>MLARAGDSAAVCTEGVIPSLSGGGTVIPLRCALYLFMNAGLLRGAAAPALQGKGRHQHITYRCKCAFDECSNQYLQSFSGTFKWPINKCVANVTDERPEGQCSSFKRYISRSAPCAWVPLFAGVHWDPVRLRALAGLRKRGAGPGGGAVPWGRPGRGLMFPSPASGALCRGHTWTRRVERQLPTPP</sequence>
<dbReference type="AlphaFoldDB" id="A0AAV7LRY7"/>
<accession>A0AAV7LRY7</accession>
<evidence type="ECO:0000313" key="2">
    <source>
        <dbReference type="Proteomes" id="UP001066276"/>
    </source>
</evidence>
<comment type="caution">
    <text evidence="1">The sequence shown here is derived from an EMBL/GenBank/DDBJ whole genome shotgun (WGS) entry which is preliminary data.</text>
</comment>